<keyword evidence="2" id="KW-1185">Reference proteome</keyword>
<evidence type="ECO:0000313" key="1">
    <source>
        <dbReference type="EMBL" id="MCD1655763.1"/>
    </source>
</evidence>
<gene>
    <name evidence="1" type="ORF">K7J14_13785</name>
</gene>
<proteinExistence type="predicted"/>
<sequence>MRNVTKYAHAALFLCVVPLFFISCQFGLEPSWKSNLPVVSVRLGPAPAANDRAIARGDGFLYIKTLGGPAESVARFYGPYKVAFGKEFTTQELPAGAYKGAILLHASSALDLTKSFTYAGETITAKDVFSSDEIMGAILAASADKETEPDISEEIQLIMDGLSDLFAGRVSFGAAGSFSLIAGETTKLAQTLIPVISEDRSIFYPDASSITASAPSLAREFYRLEGLYSVKPETAQAEITFAPNPEVVGASCSVGFTAVYGFDGKMLGSINTSSSALESVTASRIDKFGISADGSPFYLYVEYSGDMRITIDLTSTDVPASGSMLVSGSPDWVGKKVYVSAIEQSVFETWLASLPEDYTGQLPTDTLSIGFAAVALDGTASIPLFDALTGSPAVIDPAKSYYLSAMVDMAGRFDSMTLQDFIALNGDYSSFEPMIGDWVTDSEMNGMILKTPDSSGVIPVGLSDFMLSSSVTFKGNASLAGGRLVFWLLPYSEPMEGTMSHAGFMDLDANGNGSAMLYSFADNLFTPLLLAPNVQYAIGGFLDMDDDFSSITDISVLFSDTTKLDPDEGDYEFFKESMLTVTADENGRVWLSPEMLTLFVPSVDVALSITFDEAGDPVLSPSSATLAQSETLAATAPAGYASYVWKLNGNLLEAQTTNVCSIVPSAYPGWINAGSANYLTLEAYDGTEWFSAYIPFTLTN</sequence>
<organism evidence="1 2">
    <name type="scientific">Teretinema zuelzerae</name>
    <dbReference type="NCBI Taxonomy" id="156"/>
    <lineage>
        <taxon>Bacteria</taxon>
        <taxon>Pseudomonadati</taxon>
        <taxon>Spirochaetota</taxon>
        <taxon>Spirochaetia</taxon>
        <taxon>Spirochaetales</taxon>
        <taxon>Treponemataceae</taxon>
        <taxon>Teretinema</taxon>
    </lineage>
</organism>
<evidence type="ECO:0000313" key="2">
    <source>
        <dbReference type="Proteomes" id="UP001198163"/>
    </source>
</evidence>
<reference evidence="1" key="1">
    <citation type="submission" date="2021-08" db="EMBL/GenBank/DDBJ databases">
        <title>Comparative analyses of Brucepasteria parasyntrophica and Teretinema zuelzerae.</title>
        <authorList>
            <person name="Song Y."/>
            <person name="Brune A."/>
        </authorList>
    </citation>
    <scope>NUCLEOTIDE SEQUENCE</scope>
    <source>
        <strain evidence="1">DSM 1903</strain>
    </source>
</reference>
<dbReference type="RefSeq" id="WP_230757536.1">
    <property type="nucleotide sequence ID" value="NZ_JAINWA010000003.1"/>
</dbReference>
<comment type="caution">
    <text evidence="1">The sequence shown here is derived from an EMBL/GenBank/DDBJ whole genome shotgun (WGS) entry which is preliminary data.</text>
</comment>
<protein>
    <submittedName>
        <fullName evidence="1">Uncharacterized protein</fullName>
    </submittedName>
</protein>
<name>A0AAE3ELQ3_9SPIR</name>
<dbReference type="EMBL" id="JAINWA010000003">
    <property type="protein sequence ID" value="MCD1655763.1"/>
    <property type="molecule type" value="Genomic_DNA"/>
</dbReference>
<accession>A0AAE3ELQ3</accession>
<dbReference type="AlphaFoldDB" id="A0AAE3ELQ3"/>
<dbReference type="PROSITE" id="PS51257">
    <property type="entry name" value="PROKAR_LIPOPROTEIN"/>
    <property type="match status" value="1"/>
</dbReference>
<dbReference type="Proteomes" id="UP001198163">
    <property type="component" value="Unassembled WGS sequence"/>
</dbReference>